<evidence type="ECO:0008006" key="3">
    <source>
        <dbReference type="Google" id="ProtNLM"/>
    </source>
</evidence>
<evidence type="ECO:0000313" key="2">
    <source>
        <dbReference type="Proteomes" id="UP000030988"/>
    </source>
</evidence>
<dbReference type="Proteomes" id="UP000030988">
    <property type="component" value="Unassembled WGS sequence"/>
</dbReference>
<dbReference type="SUPFAM" id="SSF51120">
    <property type="entry name" value="beta-Roll"/>
    <property type="match status" value="1"/>
</dbReference>
<keyword evidence="2" id="KW-1185">Reference proteome</keyword>
<sequence length="354" mass="35056">MARKNDIFAVINGITDNATITGTGAADTITVTANNVTVNAGGGGDTVSTTITNRTDDLFIYQNGELGADILSANVNAGARYLGSVLNGGIGGDTITTNTTLSNGFSDTLLESYAVGGDGADTINMTAALNGGGNLWQEAYGGTGGDNITMNASTTGGVGTVAYNYVEAGAGIDTVTATIQGAAGSTVYNEIYGGDVAGLNLGTDDTLTGIVIGEGSSFIYGQSGNDILRATGGNNNELYGMDGNDTLYGSTGVDYFVGGAGIDTFVLGSGGEDVIVDFDTGLLGTFIGADIIAFEPGTNLSLVDVIVGGDGLLEITLAGNTVVQLAGTDASLLGQLEGILGLLGIGSPVAGEVG</sequence>
<dbReference type="GO" id="GO:0005509">
    <property type="term" value="F:calcium ion binding"/>
    <property type="evidence" value="ECO:0007669"/>
    <property type="project" value="InterPro"/>
</dbReference>
<dbReference type="OrthoDB" id="7481856at2"/>
<dbReference type="Pfam" id="PF00353">
    <property type="entry name" value="HemolysinCabind"/>
    <property type="match status" value="2"/>
</dbReference>
<evidence type="ECO:0000313" key="1">
    <source>
        <dbReference type="EMBL" id="KHL25645.1"/>
    </source>
</evidence>
<dbReference type="RefSeq" id="WP_039094196.1">
    <property type="nucleotide sequence ID" value="NZ_JTDN01000001.1"/>
</dbReference>
<dbReference type="AlphaFoldDB" id="A0A0B2C0F6"/>
<dbReference type="STRING" id="1572751.PK98_03045"/>
<dbReference type="InterPro" id="IPR011049">
    <property type="entry name" value="Serralysin-like_metalloprot_C"/>
</dbReference>
<dbReference type="InterPro" id="IPR001343">
    <property type="entry name" value="Hemolysn_Ca-bd"/>
</dbReference>
<protein>
    <recommendedName>
        <fullName evidence="3">Calcium-binding protein</fullName>
    </recommendedName>
</protein>
<dbReference type="PROSITE" id="PS00430">
    <property type="entry name" value="TONB_DEPENDENT_REC_1"/>
    <property type="match status" value="1"/>
</dbReference>
<dbReference type="PRINTS" id="PR00313">
    <property type="entry name" value="CABNDNGRPT"/>
</dbReference>
<gene>
    <name evidence="1" type="ORF">PK98_03045</name>
</gene>
<dbReference type="Gene3D" id="2.150.10.10">
    <property type="entry name" value="Serralysin-like metalloprotease, C-terminal"/>
    <property type="match status" value="1"/>
</dbReference>
<dbReference type="EMBL" id="JTDN01000001">
    <property type="protein sequence ID" value="KHL25645.1"/>
    <property type="molecule type" value="Genomic_DNA"/>
</dbReference>
<organism evidence="1 2">
    <name type="scientific">Croceibacterium mercuriale</name>
    <dbReference type="NCBI Taxonomy" id="1572751"/>
    <lineage>
        <taxon>Bacteria</taxon>
        <taxon>Pseudomonadati</taxon>
        <taxon>Pseudomonadota</taxon>
        <taxon>Alphaproteobacteria</taxon>
        <taxon>Sphingomonadales</taxon>
        <taxon>Erythrobacteraceae</taxon>
        <taxon>Croceibacterium</taxon>
    </lineage>
</organism>
<dbReference type="InterPro" id="IPR010916">
    <property type="entry name" value="TonB_box_CS"/>
</dbReference>
<name>A0A0B2C0F6_9SPHN</name>
<accession>A0A0B2C0F6</accession>
<reference evidence="1 2" key="1">
    <citation type="submission" date="2014-11" db="EMBL/GenBank/DDBJ databases">
        <title>Draft genome sequence of Kirrobacter mercurialis.</title>
        <authorList>
            <person name="Coil D.A."/>
            <person name="Eisen J.A."/>
        </authorList>
    </citation>
    <scope>NUCLEOTIDE SEQUENCE [LARGE SCALE GENOMIC DNA]</scope>
    <source>
        <strain evidence="1 2">Coronado</strain>
    </source>
</reference>
<proteinExistence type="predicted"/>
<comment type="caution">
    <text evidence="1">The sequence shown here is derived from an EMBL/GenBank/DDBJ whole genome shotgun (WGS) entry which is preliminary data.</text>
</comment>